<keyword evidence="14" id="KW-0407">Ion channel</keyword>
<dbReference type="GO" id="GO:0001508">
    <property type="term" value="P:action potential"/>
    <property type="evidence" value="ECO:0007669"/>
    <property type="project" value="TreeGrafter"/>
</dbReference>
<evidence type="ECO:0000313" key="20">
    <source>
        <dbReference type="Proteomes" id="UP000265020"/>
    </source>
</evidence>
<dbReference type="InterPro" id="IPR037065">
    <property type="entry name" value="K_chnl_volt-dep_Kv1.4_TID_sf"/>
</dbReference>
<keyword evidence="9" id="KW-0851">Voltage-gated channel</keyword>
<evidence type="ECO:0000256" key="16">
    <source>
        <dbReference type="SAM" id="MobiDB-lite"/>
    </source>
</evidence>
<dbReference type="Gene3D" id="1.20.120.350">
    <property type="entry name" value="Voltage-gated potassium channels. Chain C"/>
    <property type="match status" value="1"/>
</dbReference>
<keyword evidence="10" id="KW-0630">Potassium</keyword>
<keyword evidence="5" id="KW-0633">Potassium transport</keyword>
<dbReference type="Pfam" id="PF07941">
    <property type="entry name" value="K_channel_TID"/>
    <property type="match status" value="1"/>
</dbReference>
<evidence type="ECO:0000256" key="13">
    <source>
        <dbReference type="ARBA" id="ARBA00023136"/>
    </source>
</evidence>
<dbReference type="PRINTS" id="PR00169">
    <property type="entry name" value="KCHANNEL"/>
</dbReference>
<reference evidence="19" key="2">
    <citation type="submission" date="2025-09" db="UniProtKB">
        <authorList>
            <consortium name="Ensembl"/>
        </authorList>
    </citation>
    <scope>IDENTIFICATION</scope>
</reference>
<evidence type="ECO:0000259" key="18">
    <source>
        <dbReference type="SMART" id="SM00225"/>
    </source>
</evidence>
<accession>A0A3Q2EET9</accession>
<evidence type="ECO:0000256" key="14">
    <source>
        <dbReference type="ARBA" id="ARBA00023303"/>
    </source>
</evidence>
<dbReference type="Pfam" id="PF02214">
    <property type="entry name" value="BTB_2"/>
    <property type="match status" value="1"/>
</dbReference>
<dbReference type="SUPFAM" id="SSF54695">
    <property type="entry name" value="POZ domain"/>
    <property type="match status" value="1"/>
</dbReference>
<dbReference type="InterPro" id="IPR003131">
    <property type="entry name" value="T1-type_BTB"/>
</dbReference>
<keyword evidence="12" id="KW-0406">Ion transport</keyword>
<dbReference type="Proteomes" id="UP000265020">
    <property type="component" value="Unassembled WGS sequence"/>
</dbReference>
<evidence type="ECO:0000256" key="1">
    <source>
        <dbReference type="ARBA" id="ARBA00004141"/>
    </source>
</evidence>
<feature type="compositionally biased region" description="Low complexity" evidence="16">
    <location>
        <begin position="77"/>
        <end position="115"/>
    </location>
</feature>
<dbReference type="Pfam" id="PF00520">
    <property type="entry name" value="Ion_trans"/>
    <property type="match status" value="1"/>
</dbReference>
<feature type="compositionally biased region" description="Basic residues" evidence="16">
    <location>
        <begin position="117"/>
        <end position="135"/>
    </location>
</feature>
<evidence type="ECO:0000256" key="5">
    <source>
        <dbReference type="ARBA" id="ARBA00022538"/>
    </source>
</evidence>
<evidence type="ECO:0000256" key="8">
    <source>
        <dbReference type="ARBA" id="ARBA00022826"/>
    </source>
</evidence>
<evidence type="ECO:0000256" key="12">
    <source>
        <dbReference type="ARBA" id="ARBA00023065"/>
    </source>
</evidence>
<feature type="compositionally biased region" description="Gly residues" evidence="16">
    <location>
        <begin position="46"/>
        <end position="56"/>
    </location>
</feature>
<feature type="compositionally biased region" description="Basic and acidic residues" evidence="16">
    <location>
        <begin position="20"/>
        <end position="31"/>
    </location>
</feature>
<dbReference type="GO" id="GO:0030955">
    <property type="term" value="F:potassium ion binding"/>
    <property type="evidence" value="ECO:0007669"/>
    <property type="project" value="InterPro"/>
</dbReference>
<feature type="region of interest" description="Disordered" evidence="16">
    <location>
        <begin position="160"/>
        <end position="186"/>
    </location>
</feature>
<feature type="compositionally biased region" description="Low complexity" evidence="16">
    <location>
        <begin position="32"/>
        <end position="45"/>
    </location>
</feature>
<evidence type="ECO:0000256" key="4">
    <source>
        <dbReference type="ARBA" id="ARBA00022448"/>
    </source>
</evidence>
<reference evidence="19" key="1">
    <citation type="submission" date="2025-08" db="UniProtKB">
        <authorList>
            <consortium name="Ensembl"/>
        </authorList>
    </citation>
    <scope>IDENTIFICATION</scope>
</reference>
<dbReference type="OMA" id="EPDHGFT"/>
<dbReference type="SUPFAM" id="SSF81324">
    <property type="entry name" value="Voltage-gated potassium channels"/>
    <property type="match status" value="1"/>
</dbReference>
<name>A0A3Q2EET9_CYPVA</name>
<organism evidence="19 20">
    <name type="scientific">Cyprinodon variegatus</name>
    <name type="common">Sheepshead minnow</name>
    <dbReference type="NCBI Taxonomy" id="28743"/>
    <lineage>
        <taxon>Eukaryota</taxon>
        <taxon>Metazoa</taxon>
        <taxon>Chordata</taxon>
        <taxon>Craniata</taxon>
        <taxon>Vertebrata</taxon>
        <taxon>Euteleostomi</taxon>
        <taxon>Actinopterygii</taxon>
        <taxon>Neopterygii</taxon>
        <taxon>Teleostei</taxon>
        <taxon>Neoteleostei</taxon>
        <taxon>Acanthomorphata</taxon>
        <taxon>Ovalentaria</taxon>
        <taxon>Atherinomorphae</taxon>
        <taxon>Cyprinodontiformes</taxon>
        <taxon>Cyprinodontidae</taxon>
        <taxon>Cyprinodon</taxon>
    </lineage>
</organism>
<dbReference type="InterPro" id="IPR028325">
    <property type="entry name" value="VG_K_chnl"/>
</dbReference>
<keyword evidence="13 17" id="KW-0472">Membrane</keyword>
<dbReference type="Ensembl" id="ENSCVAT00000031984.1">
    <property type="protein sequence ID" value="ENSCVAP00000030802.1"/>
    <property type="gene ID" value="ENSCVAG00000019614.1"/>
</dbReference>
<dbReference type="GO" id="GO:0051260">
    <property type="term" value="P:protein homooligomerization"/>
    <property type="evidence" value="ECO:0007669"/>
    <property type="project" value="InterPro"/>
</dbReference>
<dbReference type="FunFam" id="1.20.120.350:FF:000021">
    <property type="entry name" value="Potassium voltage-gated channel subfamily A member 3"/>
    <property type="match status" value="1"/>
</dbReference>
<evidence type="ECO:0000256" key="11">
    <source>
        <dbReference type="ARBA" id="ARBA00022989"/>
    </source>
</evidence>
<keyword evidence="4" id="KW-0813">Transport</keyword>
<dbReference type="Gene3D" id="1.20.5.600">
    <property type="entry name" value="Potassium channel, voltage dependent, Kv1.4, tandem inactivation domain"/>
    <property type="match status" value="1"/>
</dbReference>
<proteinExistence type="inferred from homology"/>
<evidence type="ECO:0000313" key="19">
    <source>
        <dbReference type="Ensembl" id="ENSCVAP00000030802.1"/>
    </source>
</evidence>
<comment type="similarity">
    <text evidence="2">Belongs to the potassium channel family. A (Shaker) (TC 1.A.1.2) subfamily. Kv1.4/KCNA4 sub-subfamily.</text>
</comment>
<evidence type="ECO:0000256" key="15">
    <source>
        <dbReference type="ARBA" id="ARBA00033201"/>
    </source>
</evidence>
<protein>
    <recommendedName>
        <fullName evidence="3">Potassium voltage-gated channel subfamily A member 4</fullName>
    </recommendedName>
    <alternativeName>
        <fullName evidence="15">Voltage-gated potassium channel subunit Kv1.4</fullName>
    </alternativeName>
</protein>
<dbReference type="InterPro" id="IPR027359">
    <property type="entry name" value="Volt_channel_dom_sf"/>
</dbReference>
<feature type="transmembrane region" description="Helical" evidence="17">
    <location>
        <begin position="353"/>
        <end position="373"/>
    </location>
</feature>
<comment type="subcellular location">
    <subcellularLocation>
        <location evidence="1">Membrane</location>
        <topology evidence="1">Multi-pass membrane protein</topology>
    </subcellularLocation>
</comment>
<dbReference type="PRINTS" id="PR01496">
    <property type="entry name" value="SHAKERCHANEL"/>
</dbReference>
<dbReference type="Gene3D" id="3.30.710.10">
    <property type="entry name" value="Potassium Channel Kv1.1, Chain A"/>
    <property type="match status" value="1"/>
</dbReference>
<dbReference type="InterPro" id="IPR005821">
    <property type="entry name" value="Ion_trans_dom"/>
</dbReference>
<feature type="compositionally biased region" description="Acidic residues" evidence="16">
    <location>
        <begin position="160"/>
        <end position="172"/>
    </location>
</feature>
<evidence type="ECO:0000256" key="17">
    <source>
        <dbReference type="SAM" id="Phobius"/>
    </source>
</evidence>
<dbReference type="InterPro" id="IPR011333">
    <property type="entry name" value="SKP1/BTB/POZ_sf"/>
</dbReference>
<keyword evidence="20" id="KW-1185">Reference proteome</keyword>
<dbReference type="InterPro" id="IPR003972">
    <property type="entry name" value="K_chnl_volt-dep_Kv1"/>
</dbReference>
<feature type="transmembrane region" description="Helical" evidence="17">
    <location>
        <begin position="403"/>
        <end position="423"/>
    </location>
</feature>
<dbReference type="SMART" id="SM00225">
    <property type="entry name" value="BTB"/>
    <property type="match status" value="1"/>
</dbReference>
<evidence type="ECO:0000256" key="7">
    <source>
        <dbReference type="ARBA" id="ARBA00022692"/>
    </source>
</evidence>
<feature type="domain" description="BTB" evidence="18">
    <location>
        <begin position="221"/>
        <end position="321"/>
    </location>
</feature>
<dbReference type="InterPro" id="IPR012897">
    <property type="entry name" value="K_chnl_volt-dep_Kv1.4_TID"/>
</dbReference>
<dbReference type="GO" id="GO:0043197">
    <property type="term" value="C:dendritic spine"/>
    <property type="evidence" value="ECO:0007669"/>
    <property type="project" value="TreeGrafter"/>
</dbReference>
<keyword evidence="8" id="KW-0631">Potassium channel</keyword>
<dbReference type="FunFam" id="3.30.710.10:FF:000146">
    <property type="entry name" value="Potassium voltage-gated channel subfamily A member 3"/>
    <property type="match status" value="1"/>
</dbReference>
<dbReference type="GO" id="GO:0005251">
    <property type="term" value="F:delayed rectifier potassium channel activity"/>
    <property type="evidence" value="ECO:0007669"/>
    <property type="project" value="TreeGrafter"/>
</dbReference>
<dbReference type="GO" id="GO:0030424">
    <property type="term" value="C:axon"/>
    <property type="evidence" value="ECO:0007669"/>
    <property type="project" value="TreeGrafter"/>
</dbReference>
<evidence type="ECO:0000256" key="3">
    <source>
        <dbReference type="ARBA" id="ARBA00020938"/>
    </source>
</evidence>
<keyword evidence="7 17" id="KW-0812">Transmembrane</keyword>
<dbReference type="PANTHER" id="PTHR11537">
    <property type="entry name" value="VOLTAGE-GATED POTASSIUM CHANNEL"/>
    <property type="match status" value="1"/>
</dbReference>
<keyword evidence="6" id="KW-0597">Phosphoprotein</keyword>
<dbReference type="GeneTree" id="ENSGT00940000162248"/>
<dbReference type="AlphaFoldDB" id="A0A3Q2EET9"/>
<dbReference type="FunFam" id="1.20.5.600:FF:000002">
    <property type="entry name" value="Potassium voltage-gated channel, shaker-related subfamily, member 4"/>
    <property type="match status" value="1"/>
</dbReference>
<evidence type="ECO:0000256" key="10">
    <source>
        <dbReference type="ARBA" id="ARBA00022958"/>
    </source>
</evidence>
<evidence type="ECO:0000256" key="2">
    <source>
        <dbReference type="ARBA" id="ARBA00008202"/>
    </source>
</evidence>
<keyword evidence="11 17" id="KW-1133">Transmembrane helix</keyword>
<evidence type="ECO:0000256" key="6">
    <source>
        <dbReference type="ARBA" id="ARBA00022553"/>
    </source>
</evidence>
<dbReference type="PANTHER" id="PTHR11537:SF284">
    <property type="entry name" value="POTASSIUM VOLTAGE-GATED CHANNEL SUBFAMILY A MEMBER 4"/>
    <property type="match status" value="1"/>
</dbReference>
<feature type="region of interest" description="Disordered" evidence="16">
    <location>
        <begin position="1"/>
        <end position="141"/>
    </location>
</feature>
<evidence type="ECO:0000256" key="9">
    <source>
        <dbReference type="ARBA" id="ARBA00022882"/>
    </source>
</evidence>
<sequence>MVGADGGCNSHLPYGYAQARARERERERERQVAQTRAAAVAASSEGGSGAEGGAGGATSATSSGSHLLNNRQHQPRAATSSSSSSSNISSSGAASRPSSSSSSSSSQQEPEQQQQHRVLRERKKQRGVGRWRRNRGNLGGDLRHSELALLGSEEDIMIEEEEAEEEEEELVEGGEAAGGGRGSKRSSFLCNMDDEEETVSITDRRPQSGYENVYSDCGCCERVVINVSGLKFETQLKTLTQFPDTLLGDPDKRIRYFDPLRNEYFFDRNRPSFDAILYYYQSGGRLKRPANVPFDIFSEEVKFYELGEEAILKFREDEGFVKEEEKPLPEDEFKRQIWLLFEYPESSTPARGIAVVSVLVIVISIVIFCLETLPEFRDEKEYLQPRLNSSQPDHGFTPFNDPFFIVETVCIIWFSFEIIVRFFASPSKPAFFKNIMNTIDIVSILPYFITLGTDLAQHQGNGQQAMSFAILRIIRLVRVFRIFKLSRHSKGLQILGHTLRLWVLRTPLIRTHSHS</sequence>
<dbReference type="GO" id="GO:0008076">
    <property type="term" value="C:voltage-gated potassium channel complex"/>
    <property type="evidence" value="ECO:0007669"/>
    <property type="project" value="InterPro"/>
</dbReference>
<dbReference type="STRING" id="28743.ENSCVAP00000030802"/>
<dbReference type="InterPro" id="IPR000210">
    <property type="entry name" value="BTB/POZ_dom"/>
</dbReference>